<feature type="compositionally biased region" description="Polar residues" evidence="1">
    <location>
        <begin position="50"/>
        <end position="66"/>
    </location>
</feature>
<evidence type="ECO:0000313" key="2">
    <source>
        <dbReference type="EMBL" id="QNM12796.1"/>
    </source>
</evidence>
<gene>
    <name evidence="2" type="ORF">H9Q80_02255</name>
</gene>
<feature type="region of interest" description="Disordered" evidence="1">
    <location>
        <begin position="42"/>
        <end position="66"/>
    </location>
</feature>
<dbReference type="RefSeq" id="WP_117455433.1">
    <property type="nucleotide sequence ID" value="NZ_CP060636.1"/>
</dbReference>
<evidence type="ECO:0000256" key="1">
    <source>
        <dbReference type="SAM" id="MobiDB-lite"/>
    </source>
</evidence>
<dbReference type="KEGG" id="ehn:H9Q80_02255"/>
<accession>A0A7G9GPR4</accession>
<reference evidence="2 3" key="1">
    <citation type="submission" date="2020-08" db="EMBL/GenBank/DDBJ databases">
        <authorList>
            <person name="Liu C."/>
            <person name="Sun Q."/>
        </authorList>
    </citation>
    <scope>NUCLEOTIDE SEQUENCE [LARGE SCALE GENOMIC DNA]</scope>
    <source>
        <strain evidence="2 3">NSJ-61</strain>
    </source>
</reference>
<name>A0A7G9GPR4_9FIRM</name>
<protein>
    <submittedName>
        <fullName evidence="2">Uncharacterized protein</fullName>
    </submittedName>
</protein>
<dbReference type="EMBL" id="CP060636">
    <property type="protein sequence ID" value="QNM12796.1"/>
    <property type="molecule type" value="Genomic_DNA"/>
</dbReference>
<sequence length="66" mass="7270">MKKGKRTLEDFNLNDAQKIANAIAYALGQQYPGVQFEMTAKEKTPPADQSVVSNRQALIKSSTSKL</sequence>
<proteinExistence type="predicted"/>
<dbReference type="AlphaFoldDB" id="A0A7G9GPR4"/>
<evidence type="ECO:0000313" key="3">
    <source>
        <dbReference type="Proteomes" id="UP000515856"/>
    </source>
</evidence>
<keyword evidence="3" id="KW-1185">Reference proteome</keyword>
<organism evidence="2 3">
    <name type="scientific">[Eubacterium] hominis</name>
    <dbReference type="NCBI Taxonomy" id="2764325"/>
    <lineage>
        <taxon>Bacteria</taxon>
        <taxon>Bacillati</taxon>
        <taxon>Bacillota</taxon>
        <taxon>Erysipelotrichia</taxon>
        <taxon>Erysipelotrichales</taxon>
        <taxon>Erysipelotrichaceae</taxon>
        <taxon>Amedibacillus</taxon>
    </lineage>
</organism>
<dbReference type="Proteomes" id="UP000515856">
    <property type="component" value="Chromosome"/>
</dbReference>